<keyword evidence="1" id="KW-0963">Cytoplasm</keyword>
<protein>
    <recommendedName>
        <fullName evidence="1">Protein transport protein SEC23</fullName>
    </recommendedName>
</protein>
<feature type="region of interest" description="Disordered" evidence="2">
    <location>
        <begin position="131"/>
        <end position="166"/>
    </location>
</feature>
<dbReference type="GO" id="GO:0090110">
    <property type="term" value="P:COPII-coated vesicle cargo loading"/>
    <property type="evidence" value="ECO:0007669"/>
    <property type="project" value="TreeGrafter"/>
</dbReference>
<evidence type="ECO:0000256" key="2">
    <source>
        <dbReference type="SAM" id="MobiDB-lite"/>
    </source>
</evidence>
<evidence type="ECO:0000313" key="5">
    <source>
        <dbReference type="Proteomes" id="UP001141552"/>
    </source>
</evidence>
<accession>A0A9Q0J1U4</accession>
<keyword evidence="1" id="KW-0472">Membrane</keyword>
<dbReference type="OrthoDB" id="1680916at2759"/>
<proteinExistence type="inferred from homology"/>
<feature type="compositionally biased region" description="Low complexity" evidence="2">
    <location>
        <begin position="140"/>
        <end position="157"/>
    </location>
</feature>
<reference evidence="4" key="1">
    <citation type="submission" date="2022-02" db="EMBL/GenBank/DDBJ databases">
        <authorList>
            <person name="Henning P.M."/>
            <person name="McCubbin A.G."/>
            <person name="Shore J.S."/>
        </authorList>
    </citation>
    <scope>NUCLEOTIDE SEQUENCE</scope>
    <source>
        <strain evidence="4">F60SS</strain>
        <tissue evidence="4">Leaves</tissue>
    </source>
</reference>
<dbReference type="AlphaFoldDB" id="A0A9Q0J1U4"/>
<feature type="domain" description="Zinc finger Sec23/Sec24-type" evidence="3">
    <location>
        <begin position="94"/>
        <end position="127"/>
    </location>
</feature>
<dbReference type="GO" id="GO:0005789">
    <property type="term" value="C:endoplasmic reticulum membrane"/>
    <property type="evidence" value="ECO:0007669"/>
    <property type="project" value="UniProtKB-SubCell"/>
</dbReference>
<comment type="similarity">
    <text evidence="1">Belongs to the SEC23/SEC24 family. SEC23 subfamily.</text>
</comment>
<comment type="caution">
    <text evidence="4">The sequence shown here is derived from an EMBL/GenBank/DDBJ whole genome shotgun (WGS) entry which is preliminary data.</text>
</comment>
<evidence type="ECO:0000313" key="4">
    <source>
        <dbReference type="EMBL" id="KAJ4825283.1"/>
    </source>
</evidence>
<dbReference type="GO" id="GO:0008270">
    <property type="term" value="F:zinc ion binding"/>
    <property type="evidence" value="ECO:0007669"/>
    <property type="project" value="InterPro"/>
</dbReference>
<keyword evidence="1" id="KW-0968">Cytoplasmic vesicle</keyword>
<dbReference type="EMBL" id="JAKUCV010006953">
    <property type="protein sequence ID" value="KAJ4825283.1"/>
    <property type="molecule type" value="Genomic_DNA"/>
</dbReference>
<organism evidence="4 5">
    <name type="scientific">Turnera subulata</name>
    <dbReference type="NCBI Taxonomy" id="218843"/>
    <lineage>
        <taxon>Eukaryota</taxon>
        <taxon>Viridiplantae</taxon>
        <taxon>Streptophyta</taxon>
        <taxon>Embryophyta</taxon>
        <taxon>Tracheophyta</taxon>
        <taxon>Spermatophyta</taxon>
        <taxon>Magnoliopsida</taxon>
        <taxon>eudicotyledons</taxon>
        <taxon>Gunneridae</taxon>
        <taxon>Pentapetalae</taxon>
        <taxon>rosids</taxon>
        <taxon>fabids</taxon>
        <taxon>Malpighiales</taxon>
        <taxon>Passifloraceae</taxon>
        <taxon>Turnera</taxon>
    </lineage>
</organism>
<keyword evidence="1" id="KW-0479">Metal-binding</keyword>
<dbReference type="PANTHER" id="PTHR11141">
    <property type="entry name" value="PROTEIN TRANSPORT PROTEIN SEC23"/>
    <property type="match status" value="1"/>
</dbReference>
<dbReference type="GO" id="GO:0006886">
    <property type="term" value="P:intracellular protein transport"/>
    <property type="evidence" value="ECO:0007669"/>
    <property type="project" value="InterPro"/>
</dbReference>
<reference evidence="4" key="2">
    <citation type="journal article" date="2023" name="Plants (Basel)">
        <title>Annotation of the Turnera subulata (Passifloraceae) Draft Genome Reveals the S-Locus Evolved after the Divergence of Turneroideae from Passifloroideae in a Stepwise Manner.</title>
        <authorList>
            <person name="Henning P.M."/>
            <person name="Roalson E.H."/>
            <person name="Mir W."/>
            <person name="McCubbin A.G."/>
            <person name="Shore J.S."/>
        </authorList>
    </citation>
    <scope>NUCLEOTIDE SEQUENCE</scope>
    <source>
        <strain evidence="4">F60SS</strain>
    </source>
</reference>
<dbReference type="GO" id="GO:0005096">
    <property type="term" value="F:GTPase activator activity"/>
    <property type="evidence" value="ECO:0007669"/>
    <property type="project" value="TreeGrafter"/>
</dbReference>
<dbReference type="Proteomes" id="UP001141552">
    <property type="component" value="Unassembled WGS sequence"/>
</dbReference>
<dbReference type="GO" id="GO:0030127">
    <property type="term" value="C:COPII vesicle coat"/>
    <property type="evidence" value="ECO:0007669"/>
    <property type="project" value="InterPro"/>
</dbReference>
<dbReference type="GO" id="GO:0070971">
    <property type="term" value="C:endoplasmic reticulum exit site"/>
    <property type="evidence" value="ECO:0007669"/>
    <property type="project" value="TreeGrafter"/>
</dbReference>
<comment type="subcellular location">
    <subcellularLocation>
        <location evidence="1">Cytoplasmic vesicle</location>
        <location evidence="1">COPII-coated vesicle membrane</location>
        <topology evidence="1">Peripheral membrane protein</topology>
        <orientation evidence="1">Cytoplasmic side</orientation>
    </subcellularLocation>
    <subcellularLocation>
        <location evidence="1">Endoplasmic reticulum membrane</location>
        <topology evidence="1">Peripheral membrane protein</topology>
        <orientation evidence="1">Cytoplasmic side</orientation>
    </subcellularLocation>
</comment>
<keyword evidence="5" id="KW-1185">Reference proteome</keyword>
<name>A0A9Q0J1U4_9ROSI</name>
<gene>
    <name evidence="4" type="ORF">Tsubulata_012501</name>
</gene>
<dbReference type="Gene3D" id="2.30.30.380">
    <property type="entry name" value="Zn-finger domain of Sec23/24"/>
    <property type="match status" value="1"/>
</dbReference>
<keyword evidence="1" id="KW-0931">ER-Golgi transport</keyword>
<dbReference type="Pfam" id="PF04810">
    <property type="entry name" value="zf-Sec23_Sec24"/>
    <property type="match status" value="1"/>
</dbReference>
<dbReference type="PANTHER" id="PTHR11141:SF2">
    <property type="entry name" value="PROTEIN TRANSPORT PROTEIN SEC23 C"/>
    <property type="match status" value="1"/>
</dbReference>
<dbReference type="Gene3D" id="2.60.40.1670">
    <property type="entry name" value="beta-sandwich domain of Sec23/24"/>
    <property type="match status" value="1"/>
</dbReference>
<dbReference type="InterPro" id="IPR036174">
    <property type="entry name" value="Znf_Sec23_Sec24_sf"/>
</dbReference>
<dbReference type="InterPro" id="IPR006895">
    <property type="entry name" value="Znf_Sec23_Sec24"/>
</dbReference>
<keyword evidence="1" id="KW-0653">Protein transport</keyword>
<evidence type="ECO:0000259" key="3">
    <source>
        <dbReference type="Pfam" id="PF04810"/>
    </source>
</evidence>
<evidence type="ECO:0000256" key="1">
    <source>
        <dbReference type="RuleBase" id="RU365030"/>
    </source>
</evidence>
<dbReference type="InterPro" id="IPR037364">
    <property type="entry name" value="Sec23"/>
</dbReference>
<keyword evidence="1" id="KW-0813">Transport</keyword>
<comment type="function">
    <text evidence="1">Component of the coat protein complex II (COPII) which promotes the formation of transport vesicles from the endoplasmic reticulum (ER). The coat has two main functions, the physical deformation of the endoplasmic reticulum membrane into vesicles and the selection of cargo molecules.</text>
</comment>
<sequence length="166" mass="18139">MARFVNRVGSNPRLLSSNVEFLKLLSVTHELGVLARRVLAASPSSPAPPFPHPHPVPHIPGNLSSLESLYVIPISAMYTPIKPFSDMPVLPYSPLRCRNCRSVLNPFSVIDFEAKIWICPICFHRNHPLTTPSPSPQTPSPRSCSPSTPPSSTSKTPCPTPSCPRL</sequence>
<keyword evidence="1" id="KW-0862">Zinc</keyword>
<keyword evidence="1" id="KW-0256">Endoplasmic reticulum</keyword>
<dbReference type="SUPFAM" id="SSF82919">
    <property type="entry name" value="Zn-finger domain of Sec23/24"/>
    <property type="match status" value="1"/>
</dbReference>